<reference evidence="6" key="1">
    <citation type="submission" date="2018-05" db="EMBL/GenBank/DDBJ databases">
        <authorList>
            <person name="Lanie J.A."/>
            <person name="Ng W.-L."/>
            <person name="Kazmierczak K.M."/>
            <person name="Andrzejewski T.M."/>
            <person name="Davidsen T.M."/>
            <person name="Wayne K.J."/>
            <person name="Tettelin H."/>
            <person name="Glass J.I."/>
            <person name="Rusch D."/>
            <person name="Podicherti R."/>
            <person name="Tsui H.-C.T."/>
            <person name="Winkler M.E."/>
        </authorList>
    </citation>
    <scope>NUCLEOTIDE SEQUENCE</scope>
</reference>
<sequence>MKIGLHSAFHTKSVDLSEFSSTIEGIGFESFWLPEHVVIPVNPSVGPGGVTGASIPDSYLRMVDPLIGLTVAASSTKELLLGTGVCLIPEHHPIDLAKRISSLDFYSGGRFVFGIGAGWQPEETTVLGGDFTRRWAHTRESIAIMKKLWTEDEPSHHGEYYSFPPLKFDPKPSRKPYPPIILGGRSKWVFKRTAAWGDGWAPFKVSPEVVAEGRAKLD</sequence>
<dbReference type="Gene3D" id="3.20.20.30">
    <property type="entry name" value="Luciferase-like domain"/>
    <property type="match status" value="1"/>
</dbReference>
<dbReference type="InterPro" id="IPR036661">
    <property type="entry name" value="Luciferase-like_sf"/>
</dbReference>
<evidence type="ECO:0000256" key="4">
    <source>
        <dbReference type="ARBA" id="ARBA00023033"/>
    </source>
</evidence>
<dbReference type="SUPFAM" id="SSF51679">
    <property type="entry name" value="Bacterial luciferase-like"/>
    <property type="match status" value="1"/>
</dbReference>
<dbReference type="PANTHER" id="PTHR42847:SF4">
    <property type="entry name" value="ALKANESULFONATE MONOOXYGENASE-RELATED"/>
    <property type="match status" value="1"/>
</dbReference>
<keyword evidence="3" id="KW-0560">Oxidoreductase</keyword>
<evidence type="ECO:0000256" key="1">
    <source>
        <dbReference type="ARBA" id="ARBA00022630"/>
    </source>
</evidence>
<dbReference type="InterPro" id="IPR050172">
    <property type="entry name" value="SsuD_RutA_monooxygenase"/>
</dbReference>
<evidence type="ECO:0000313" key="6">
    <source>
        <dbReference type="EMBL" id="SVA29253.1"/>
    </source>
</evidence>
<evidence type="ECO:0000256" key="2">
    <source>
        <dbReference type="ARBA" id="ARBA00022643"/>
    </source>
</evidence>
<dbReference type="PANTHER" id="PTHR42847">
    <property type="entry name" value="ALKANESULFONATE MONOOXYGENASE"/>
    <property type="match status" value="1"/>
</dbReference>
<dbReference type="GO" id="GO:0046306">
    <property type="term" value="P:alkanesulfonate catabolic process"/>
    <property type="evidence" value="ECO:0007669"/>
    <property type="project" value="TreeGrafter"/>
</dbReference>
<accession>A0A381UR05</accession>
<dbReference type="InterPro" id="IPR011251">
    <property type="entry name" value="Luciferase-like_dom"/>
</dbReference>
<evidence type="ECO:0000259" key="5">
    <source>
        <dbReference type="Pfam" id="PF00296"/>
    </source>
</evidence>
<keyword evidence="2" id="KW-0288">FMN</keyword>
<dbReference type="EMBL" id="UINC01006723">
    <property type="protein sequence ID" value="SVA29253.1"/>
    <property type="molecule type" value="Genomic_DNA"/>
</dbReference>
<dbReference type="GO" id="GO:0008726">
    <property type="term" value="F:alkanesulfonate monooxygenase activity"/>
    <property type="evidence" value="ECO:0007669"/>
    <property type="project" value="TreeGrafter"/>
</dbReference>
<keyword evidence="4" id="KW-0503">Monooxygenase</keyword>
<feature type="non-terminal residue" evidence="6">
    <location>
        <position position="218"/>
    </location>
</feature>
<keyword evidence="1" id="KW-0285">Flavoprotein</keyword>
<dbReference type="NCBIfam" id="TIGR03619">
    <property type="entry name" value="F420_Rv2161c"/>
    <property type="match status" value="1"/>
</dbReference>
<dbReference type="InterPro" id="IPR019921">
    <property type="entry name" value="Lucif-like_OxRdtase_Rv2161c"/>
</dbReference>
<feature type="domain" description="Luciferase-like" evidence="5">
    <location>
        <begin position="17"/>
        <end position="215"/>
    </location>
</feature>
<gene>
    <name evidence="6" type="ORF">METZ01_LOCUS82107</name>
</gene>
<organism evidence="6">
    <name type="scientific">marine metagenome</name>
    <dbReference type="NCBI Taxonomy" id="408172"/>
    <lineage>
        <taxon>unclassified sequences</taxon>
        <taxon>metagenomes</taxon>
        <taxon>ecological metagenomes</taxon>
    </lineage>
</organism>
<dbReference type="Pfam" id="PF00296">
    <property type="entry name" value="Bac_luciferase"/>
    <property type="match status" value="1"/>
</dbReference>
<protein>
    <recommendedName>
        <fullName evidence="5">Luciferase-like domain-containing protein</fullName>
    </recommendedName>
</protein>
<dbReference type="AlphaFoldDB" id="A0A381UR05"/>
<proteinExistence type="predicted"/>
<name>A0A381UR05_9ZZZZ</name>
<evidence type="ECO:0000256" key="3">
    <source>
        <dbReference type="ARBA" id="ARBA00023002"/>
    </source>
</evidence>